<protein>
    <recommendedName>
        <fullName evidence="7">PLD phosphodiesterase domain-containing protein</fullName>
    </recommendedName>
</protein>
<dbReference type="PANTHER" id="PTHR12415">
    <property type="entry name" value="TYROSYL-DNA PHOSPHODIESTERASE 1"/>
    <property type="match status" value="1"/>
</dbReference>
<dbReference type="OrthoDB" id="3907302at2759"/>
<keyword evidence="6" id="KW-1185">Reference proteome</keyword>
<evidence type="ECO:0000256" key="2">
    <source>
        <dbReference type="PIRSR" id="PIRSR610347-2"/>
    </source>
</evidence>
<gene>
    <name evidence="5" type="ORF">RHOBADRAFT_55535</name>
</gene>
<evidence type="ECO:0000313" key="5">
    <source>
        <dbReference type="EMBL" id="KPV72863.1"/>
    </source>
</evidence>
<feature type="region of interest" description="Disordered" evidence="4">
    <location>
        <begin position="27"/>
        <end position="52"/>
    </location>
</feature>
<dbReference type="GeneID" id="28978345"/>
<feature type="binding site" evidence="2">
    <location>
        <position position="263"/>
    </location>
    <ligand>
        <name>substrate</name>
    </ligand>
</feature>
<organism evidence="5 6">
    <name type="scientific">Rhodotorula graminis (strain WP1)</name>
    <dbReference type="NCBI Taxonomy" id="578459"/>
    <lineage>
        <taxon>Eukaryota</taxon>
        <taxon>Fungi</taxon>
        <taxon>Dikarya</taxon>
        <taxon>Basidiomycota</taxon>
        <taxon>Pucciniomycotina</taxon>
        <taxon>Microbotryomycetes</taxon>
        <taxon>Sporidiobolales</taxon>
        <taxon>Sporidiobolaceae</taxon>
        <taxon>Rhodotorula</taxon>
    </lineage>
</organism>
<feature type="binding site" evidence="2">
    <location>
        <position position="493"/>
    </location>
    <ligand>
        <name>substrate</name>
    </ligand>
</feature>
<accession>A0A0P9ITW2</accession>
<name>A0A0P9ITW2_RHOGW</name>
<dbReference type="AlphaFoldDB" id="A0A0P9ITW2"/>
<dbReference type="InterPro" id="IPR010347">
    <property type="entry name" value="Tdp1"/>
</dbReference>
<dbReference type="Pfam" id="PF06087">
    <property type="entry name" value="Tyr-DNA_phospho"/>
    <property type="match status" value="1"/>
</dbReference>
<dbReference type="SUPFAM" id="SSF56024">
    <property type="entry name" value="Phospholipase D/nuclease"/>
    <property type="match status" value="2"/>
</dbReference>
<reference evidence="5 6" key="1">
    <citation type="journal article" date="2015" name="Front. Microbiol.">
        <title>Genome sequence of the plant growth promoting endophytic yeast Rhodotorula graminis WP1.</title>
        <authorList>
            <person name="Firrincieli A."/>
            <person name="Otillar R."/>
            <person name="Salamov A."/>
            <person name="Schmutz J."/>
            <person name="Khan Z."/>
            <person name="Redman R.S."/>
            <person name="Fleck N.D."/>
            <person name="Lindquist E."/>
            <person name="Grigoriev I.V."/>
            <person name="Doty S.L."/>
        </authorList>
    </citation>
    <scope>NUCLEOTIDE SEQUENCE [LARGE SCALE GENOMIC DNA]</scope>
    <source>
        <strain evidence="5 6">WP1</strain>
    </source>
</reference>
<feature type="compositionally biased region" description="Basic and acidic residues" evidence="4">
    <location>
        <begin position="39"/>
        <end position="52"/>
    </location>
</feature>
<dbReference type="Proteomes" id="UP000053890">
    <property type="component" value="Unassembled WGS sequence"/>
</dbReference>
<dbReference type="GO" id="GO:0006281">
    <property type="term" value="P:DNA repair"/>
    <property type="evidence" value="ECO:0007669"/>
    <property type="project" value="InterPro"/>
</dbReference>
<evidence type="ECO:0008006" key="7">
    <source>
        <dbReference type="Google" id="ProtNLM"/>
    </source>
</evidence>
<sequence>MSQLDRHEAEAMQHVLFEQYAELKRLSAQQGAGSAPAKRPRDPDGADVDTKPRLVLHPPLASTPPPPRVHVEGWHAVARALAFSGQVPPLLSRALFRLAAGESALDAAAPGVDQIPSAVPWPAGSLERFEKGRIFHTRTPVRKASGAPNCIELHELLRPESIRGLWMNTFLPEVDLFGPLLPIDGFEGGPHRWRNVPIHVSGDIHTDRLRDVACARAGIANKARYNQKDHAVVSAELATLWKLVAGPNWNAVYPFGARCVHSKAFVIKYPEWLLVVITSANAMRGDMELSDNHWFVQSFKKLSRSERGHLSTDFEQRLFAHMADLGCPESYLADLRGKYNFGATVDRVHLVPSTPRVKNMPACDDFSVFRLNSLAQQIIPEAERHDVELEFCCGSVGPLHEAQVWVKRVDRLLRGRNPQRAVEGDVDGWELPKWRVVFPTRETVHACDDDVRSVASNIGCCIRTSAFPSAPVDIRSMFHDYQSKDYSSLFHEKMILWRRPSSSTSPSPSPTPYMIYLGSHNLSKAALGDPVLAPARGTKPASRKLTAQNFELGVVVRGEDLVSMLEPGPGASWEDVLTYVTPARPYRSGEVPWNSPAWVANEE</sequence>
<dbReference type="RefSeq" id="XP_018268912.1">
    <property type="nucleotide sequence ID" value="XM_018417897.1"/>
</dbReference>
<dbReference type="GO" id="GO:0005634">
    <property type="term" value="C:nucleus"/>
    <property type="evidence" value="ECO:0007669"/>
    <property type="project" value="InterPro"/>
</dbReference>
<feature type="active site" description="Proton donor/acceptor" evidence="1">
    <location>
        <position position="491"/>
    </location>
</feature>
<dbReference type="GO" id="GO:0008081">
    <property type="term" value="F:phosphoric diester hydrolase activity"/>
    <property type="evidence" value="ECO:0007669"/>
    <property type="project" value="InterPro"/>
</dbReference>
<evidence type="ECO:0000256" key="1">
    <source>
        <dbReference type="PIRSR" id="PIRSR610347-1"/>
    </source>
</evidence>
<dbReference type="OMA" id="ASNIGCC"/>
<dbReference type="Gene3D" id="3.30.870.10">
    <property type="entry name" value="Endonuclease Chain A"/>
    <property type="match status" value="2"/>
</dbReference>
<evidence type="ECO:0000256" key="4">
    <source>
        <dbReference type="SAM" id="MobiDB-lite"/>
    </source>
</evidence>
<feature type="site" description="Interaction with DNA" evidence="3">
    <location>
        <position position="523"/>
    </location>
</feature>
<evidence type="ECO:0000313" key="6">
    <source>
        <dbReference type="Proteomes" id="UP000053890"/>
    </source>
</evidence>
<dbReference type="EMBL" id="KQ474085">
    <property type="protein sequence ID" value="KPV72863.1"/>
    <property type="molecule type" value="Genomic_DNA"/>
</dbReference>
<evidence type="ECO:0000256" key="3">
    <source>
        <dbReference type="PIRSR" id="PIRSR610347-3"/>
    </source>
</evidence>
<proteinExistence type="predicted"/>
<feature type="active site" description="Nucleophile" evidence="1">
    <location>
        <position position="261"/>
    </location>
</feature>
<dbReference type="STRING" id="578459.A0A0P9ITW2"/>